<gene>
    <name evidence="2" type="ORF">I3842_12G044800</name>
</gene>
<keyword evidence="1" id="KW-1133">Transmembrane helix</keyword>
<dbReference type="AlphaFoldDB" id="A0A922IV48"/>
<keyword evidence="1" id="KW-0472">Membrane</keyword>
<dbReference type="InterPro" id="IPR045899">
    <property type="entry name" value="ATL71-like"/>
</dbReference>
<evidence type="ECO:0000313" key="2">
    <source>
        <dbReference type="EMBL" id="KAG6684081.1"/>
    </source>
</evidence>
<reference evidence="2" key="1">
    <citation type="submission" date="2021-01" db="EMBL/GenBank/DDBJ databases">
        <authorList>
            <person name="Lovell J.T."/>
            <person name="Bentley N."/>
            <person name="Bhattarai G."/>
            <person name="Jenkins J.W."/>
            <person name="Sreedasyam A."/>
            <person name="Alarcon Y."/>
            <person name="Bock C."/>
            <person name="Boston L."/>
            <person name="Carlson J."/>
            <person name="Cervantes K."/>
            <person name="Clermont K."/>
            <person name="Krom N."/>
            <person name="Kubenka K."/>
            <person name="Mamidi S."/>
            <person name="Mattison C."/>
            <person name="Monteros M."/>
            <person name="Pisani C."/>
            <person name="Plott C."/>
            <person name="Rajasekar S."/>
            <person name="Rhein H.S."/>
            <person name="Rohla C."/>
            <person name="Song M."/>
            <person name="Hilaire R.S."/>
            <person name="Shu S."/>
            <person name="Wells L."/>
            <person name="Wang X."/>
            <person name="Webber J."/>
            <person name="Heerema R.J."/>
            <person name="Klein P."/>
            <person name="Conner P."/>
            <person name="Grauke L."/>
            <person name="Grimwood J."/>
            <person name="Schmutz J."/>
            <person name="Randall J.J."/>
        </authorList>
    </citation>
    <scope>NUCLEOTIDE SEQUENCE</scope>
    <source>
        <tissue evidence="2">Leaf</tissue>
    </source>
</reference>
<organism evidence="2 3">
    <name type="scientific">Carya illinoinensis</name>
    <name type="common">Pecan</name>
    <dbReference type="NCBI Taxonomy" id="32201"/>
    <lineage>
        <taxon>Eukaryota</taxon>
        <taxon>Viridiplantae</taxon>
        <taxon>Streptophyta</taxon>
        <taxon>Embryophyta</taxon>
        <taxon>Tracheophyta</taxon>
        <taxon>Spermatophyta</taxon>
        <taxon>Magnoliopsida</taxon>
        <taxon>eudicotyledons</taxon>
        <taxon>Gunneridae</taxon>
        <taxon>Pentapetalae</taxon>
        <taxon>rosids</taxon>
        <taxon>fabids</taxon>
        <taxon>Fagales</taxon>
        <taxon>Juglandaceae</taxon>
        <taxon>Carya</taxon>
    </lineage>
</organism>
<evidence type="ECO:0000256" key="1">
    <source>
        <dbReference type="SAM" id="Phobius"/>
    </source>
</evidence>
<protein>
    <submittedName>
        <fullName evidence="2">Uncharacterized protein</fullName>
    </submittedName>
</protein>
<feature type="transmembrane region" description="Helical" evidence="1">
    <location>
        <begin position="29"/>
        <end position="53"/>
    </location>
</feature>
<accession>A0A922IV48</accession>
<comment type="caution">
    <text evidence="2">The sequence shown here is derived from an EMBL/GenBank/DDBJ whole genome shotgun (WGS) entry which is preliminary data.</text>
</comment>
<feature type="transmembrane region" description="Helical" evidence="1">
    <location>
        <begin position="168"/>
        <end position="184"/>
    </location>
</feature>
<keyword evidence="1" id="KW-0812">Transmembrane</keyword>
<dbReference type="PANTHER" id="PTHR46719">
    <property type="entry name" value="TRANSCRIPTION FACTOR C2H2 FAMILY-RELATED"/>
    <property type="match status" value="1"/>
</dbReference>
<dbReference type="EMBL" id="CM031836">
    <property type="protein sequence ID" value="KAG6684081.1"/>
    <property type="molecule type" value="Genomic_DNA"/>
</dbReference>
<evidence type="ECO:0000313" key="3">
    <source>
        <dbReference type="Proteomes" id="UP000811246"/>
    </source>
</evidence>
<dbReference type="Proteomes" id="UP000811246">
    <property type="component" value="Chromosome 12"/>
</dbReference>
<name>A0A922IV48_CARIL</name>
<sequence>MEDGRWRKSFVSLLDNWIRPTDQNMDVAFAYSFGFSLVIVAVIITMAVASYYCTRKYSGSETSNGNVSLTTTGDIGSSHSVAIEVIGLDEAALHRFPKLLYSQTKLNKAGDSTASACCSICLPLRLYNINRNLKRILFIKKKKKGALFSLKIFLEVSCTSVHQEMTFLLFSLFFGGEIALIVVGR</sequence>
<dbReference type="PANTHER" id="PTHR46719:SF7">
    <property type="entry name" value="RING-H2 FINGER PROTEIN ATL71-RELATED"/>
    <property type="match status" value="1"/>
</dbReference>
<proteinExistence type="predicted"/>